<dbReference type="Proteomes" id="UP001254608">
    <property type="component" value="Unassembled WGS sequence"/>
</dbReference>
<accession>A0ABU2WM72</accession>
<evidence type="ECO:0000313" key="1">
    <source>
        <dbReference type="EMBL" id="MDT0498719.1"/>
    </source>
</evidence>
<organism evidence="1 2">
    <name type="scientific">Banduia mediterranea</name>
    <dbReference type="NCBI Taxonomy" id="3075609"/>
    <lineage>
        <taxon>Bacteria</taxon>
        <taxon>Pseudomonadati</taxon>
        <taxon>Pseudomonadota</taxon>
        <taxon>Gammaproteobacteria</taxon>
        <taxon>Nevskiales</taxon>
        <taxon>Algiphilaceae</taxon>
        <taxon>Banduia</taxon>
    </lineage>
</organism>
<reference evidence="1 2" key="1">
    <citation type="submission" date="2023-09" db="EMBL/GenBank/DDBJ databases">
        <authorList>
            <person name="Rey-Velasco X."/>
        </authorList>
    </citation>
    <scope>NUCLEOTIDE SEQUENCE [LARGE SCALE GENOMIC DNA]</scope>
    <source>
        <strain evidence="1 2">W345</strain>
    </source>
</reference>
<proteinExistence type="predicted"/>
<dbReference type="RefSeq" id="WP_311366132.1">
    <property type="nucleotide sequence ID" value="NZ_JAVRIC010000025.1"/>
</dbReference>
<sequence>MSSHFVDSSRSAPTLPSFDAVARLIVEADFDPQLPSRVLGRLAACNDLPDLFVARCRRPDSLSIELEFQGDADAAGRLARQLQNVPSVRSVNWTITRRRIAAAA</sequence>
<dbReference type="EMBL" id="JAVRIC010000025">
    <property type="protein sequence ID" value="MDT0498719.1"/>
    <property type="molecule type" value="Genomic_DNA"/>
</dbReference>
<gene>
    <name evidence="1" type="ORF">RM530_15320</name>
</gene>
<protein>
    <submittedName>
        <fullName evidence="1">Uncharacterized protein</fullName>
    </submittedName>
</protein>
<name>A0ABU2WM72_9GAMM</name>
<keyword evidence="2" id="KW-1185">Reference proteome</keyword>
<comment type="caution">
    <text evidence="1">The sequence shown here is derived from an EMBL/GenBank/DDBJ whole genome shotgun (WGS) entry which is preliminary data.</text>
</comment>
<evidence type="ECO:0000313" key="2">
    <source>
        <dbReference type="Proteomes" id="UP001254608"/>
    </source>
</evidence>